<name>A0ACB9BUQ7_9ASTR</name>
<reference evidence="2" key="1">
    <citation type="journal article" date="2022" name="Mol. Ecol. Resour.">
        <title>The genomes of chicory, endive, great burdock and yacon provide insights into Asteraceae palaeo-polyploidization history and plant inulin production.</title>
        <authorList>
            <person name="Fan W."/>
            <person name="Wang S."/>
            <person name="Wang H."/>
            <person name="Wang A."/>
            <person name="Jiang F."/>
            <person name="Liu H."/>
            <person name="Zhao H."/>
            <person name="Xu D."/>
            <person name="Zhang Y."/>
        </authorList>
    </citation>
    <scope>NUCLEOTIDE SEQUENCE [LARGE SCALE GENOMIC DNA]</scope>
    <source>
        <strain evidence="2">cv. Yunnan</strain>
    </source>
</reference>
<protein>
    <submittedName>
        <fullName evidence="1">Uncharacterized protein</fullName>
    </submittedName>
</protein>
<reference evidence="1 2" key="2">
    <citation type="journal article" date="2022" name="Mol. Ecol. Resour.">
        <title>The genomes of chicory, endive, great burdock and yacon provide insights into Asteraceae paleo-polyploidization history and plant inulin production.</title>
        <authorList>
            <person name="Fan W."/>
            <person name="Wang S."/>
            <person name="Wang H."/>
            <person name="Wang A."/>
            <person name="Jiang F."/>
            <person name="Liu H."/>
            <person name="Zhao H."/>
            <person name="Xu D."/>
            <person name="Zhang Y."/>
        </authorList>
    </citation>
    <scope>NUCLEOTIDE SEQUENCE [LARGE SCALE GENOMIC DNA]</scope>
    <source>
        <strain evidence="2">cv. Yunnan</strain>
        <tissue evidence="1">Leaves</tissue>
    </source>
</reference>
<accession>A0ACB9BUQ7</accession>
<evidence type="ECO:0000313" key="2">
    <source>
        <dbReference type="Proteomes" id="UP001056120"/>
    </source>
</evidence>
<organism evidence="1 2">
    <name type="scientific">Smallanthus sonchifolius</name>
    <dbReference type="NCBI Taxonomy" id="185202"/>
    <lineage>
        <taxon>Eukaryota</taxon>
        <taxon>Viridiplantae</taxon>
        <taxon>Streptophyta</taxon>
        <taxon>Embryophyta</taxon>
        <taxon>Tracheophyta</taxon>
        <taxon>Spermatophyta</taxon>
        <taxon>Magnoliopsida</taxon>
        <taxon>eudicotyledons</taxon>
        <taxon>Gunneridae</taxon>
        <taxon>Pentapetalae</taxon>
        <taxon>asterids</taxon>
        <taxon>campanulids</taxon>
        <taxon>Asterales</taxon>
        <taxon>Asteraceae</taxon>
        <taxon>Asteroideae</taxon>
        <taxon>Heliantheae alliance</taxon>
        <taxon>Millerieae</taxon>
        <taxon>Smallanthus</taxon>
    </lineage>
</organism>
<sequence length="96" mass="11181">MVFPWLYSQFAKQSVQHAEEHCAQMIFFILNIIEGLGVLLTFKPFLLDTIMYRVLHAWAWGYMGHSMDGLSRHHPFARKIQTLRFTKPGLSIAICQ</sequence>
<gene>
    <name evidence="1" type="ORF">L1987_65584</name>
</gene>
<evidence type="ECO:0000313" key="1">
    <source>
        <dbReference type="EMBL" id="KAI3725791.1"/>
    </source>
</evidence>
<proteinExistence type="predicted"/>
<dbReference type="EMBL" id="CM042039">
    <property type="protein sequence ID" value="KAI3725791.1"/>
    <property type="molecule type" value="Genomic_DNA"/>
</dbReference>
<keyword evidence="2" id="KW-1185">Reference proteome</keyword>
<comment type="caution">
    <text evidence="1">The sequence shown here is derived from an EMBL/GenBank/DDBJ whole genome shotgun (WGS) entry which is preliminary data.</text>
</comment>
<dbReference type="Proteomes" id="UP001056120">
    <property type="component" value="Linkage Group LG22"/>
</dbReference>